<reference evidence="3" key="1">
    <citation type="journal article" date="2021" name="Gut Microbes">
        <title>A synthetic consortium of 100 gut commensals modulates the composition and function in a colon model of the microbiome of elderly subjects.</title>
        <authorList>
            <person name="Perez M."/>
            <person name="Ntemiri A."/>
            <person name="Tan H."/>
            <person name="Harris H.M.B."/>
            <person name="Roager H.M."/>
            <person name="Ribiere C."/>
            <person name="O'Toole P.W."/>
        </authorList>
    </citation>
    <scope>NUCLEOTIDE SEQUENCE</scope>
    <source>
        <strain evidence="3">MCC335</strain>
    </source>
</reference>
<gene>
    <name evidence="3" type="ORF">GPL26_15385</name>
</gene>
<organism evidence="3 4">
    <name type="scientific">Enterocloster citroniae</name>
    <dbReference type="NCBI Taxonomy" id="358743"/>
    <lineage>
        <taxon>Bacteria</taxon>
        <taxon>Bacillati</taxon>
        <taxon>Bacillota</taxon>
        <taxon>Clostridia</taxon>
        <taxon>Lachnospirales</taxon>
        <taxon>Lachnospiraceae</taxon>
        <taxon>Enterocloster</taxon>
    </lineage>
</organism>
<evidence type="ECO:0000256" key="2">
    <source>
        <dbReference type="ARBA" id="ARBA00023002"/>
    </source>
</evidence>
<name>A0AA41FGN6_9FIRM</name>
<dbReference type="PANTHER" id="PTHR43669:SF14">
    <property type="entry name" value="OXIDOREDUCTASE"/>
    <property type="match status" value="1"/>
</dbReference>
<dbReference type="GO" id="GO:0008206">
    <property type="term" value="P:bile acid metabolic process"/>
    <property type="evidence" value="ECO:0007669"/>
    <property type="project" value="UniProtKB-ARBA"/>
</dbReference>
<dbReference type="SUPFAM" id="SSF51735">
    <property type="entry name" value="NAD(P)-binding Rossmann-fold domains"/>
    <property type="match status" value="1"/>
</dbReference>
<dbReference type="PRINTS" id="PR00080">
    <property type="entry name" value="SDRFAMILY"/>
</dbReference>
<dbReference type="InterPro" id="IPR020904">
    <property type="entry name" value="Sc_DH/Rdtase_CS"/>
</dbReference>
<dbReference type="Gene3D" id="3.40.50.720">
    <property type="entry name" value="NAD(P)-binding Rossmann-like Domain"/>
    <property type="match status" value="1"/>
</dbReference>
<dbReference type="Pfam" id="PF13561">
    <property type="entry name" value="adh_short_C2"/>
    <property type="match status" value="1"/>
</dbReference>
<comment type="similarity">
    <text evidence="1">Belongs to the short-chain dehydrogenases/reductases (SDR) family.</text>
</comment>
<dbReference type="GO" id="GO:0016491">
    <property type="term" value="F:oxidoreductase activity"/>
    <property type="evidence" value="ECO:0007669"/>
    <property type="project" value="UniProtKB-KW"/>
</dbReference>
<dbReference type="RefSeq" id="WP_117451794.1">
    <property type="nucleotide sequence ID" value="NZ_CABJDD010000015.1"/>
</dbReference>
<evidence type="ECO:0000256" key="1">
    <source>
        <dbReference type="ARBA" id="ARBA00006484"/>
    </source>
</evidence>
<accession>A0AA41FGN6</accession>
<proteinExistence type="inferred from homology"/>
<dbReference type="PROSITE" id="PS00061">
    <property type="entry name" value="ADH_SHORT"/>
    <property type="match status" value="1"/>
</dbReference>
<protein>
    <submittedName>
        <fullName evidence="3">SDR family oxidoreductase</fullName>
    </submittedName>
</protein>
<dbReference type="FunFam" id="3.40.50.720:FF:000084">
    <property type="entry name" value="Short-chain dehydrogenase reductase"/>
    <property type="match status" value="1"/>
</dbReference>
<dbReference type="InterPro" id="IPR036291">
    <property type="entry name" value="NAD(P)-bd_dom_sf"/>
</dbReference>
<sequence>MKRELFSLQDKVALIAGGAGDIGAACARAYAHYGARIIIFDRDPGKIRERLDEWKKEGIQADSYCGDITDEEFLESMVKEIAAIYGRIDIALNNIAVTNRKPMLEFTTAQWRDVIDINLNGAYYFLREVGRVMCGQDRGKIIQILSTGAYRFGANFSAYGASKAGVSALVKCLAVEWAPHNIQVNGIAPTATETGFTRDYYREYPERMEATIQNHPYKRLGQPEDYVGAAVYLASEAADFVNGEVIIIDSGKTVK</sequence>
<dbReference type="EMBL" id="WQPS01000017">
    <property type="protein sequence ID" value="MBT9811010.1"/>
    <property type="molecule type" value="Genomic_DNA"/>
</dbReference>
<evidence type="ECO:0000313" key="3">
    <source>
        <dbReference type="EMBL" id="MBT9811010.1"/>
    </source>
</evidence>
<keyword evidence="2" id="KW-0560">Oxidoreductase</keyword>
<evidence type="ECO:0000313" key="4">
    <source>
        <dbReference type="Proteomes" id="UP000708338"/>
    </source>
</evidence>
<dbReference type="PRINTS" id="PR00081">
    <property type="entry name" value="GDHRDH"/>
</dbReference>
<dbReference type="AlphaFoldDB" id="A0AA41FGN6"/>
<dbReference type="Proteomes" id="UP000708338">
    <property type="component" value="Unassembled WGS sequence"/>
</dbReference>
<comment type="caution">
    <text evidence="3">The sequence shown here is derived from an EMBL/GenBank/DDBJ whole genome shotgun (WGS) entry which is preliminary data.</text>
</comment>
<dbReference type="InterPro" id="IPR002347">
    <property type="entry name" value="SDR_fam"/>
</dbReference>
<dbReference type="PANTHER" id="PTHR43669">
    <property type="entry name" value="5-KETO-D-GLUCONATE 5-REDUCTASE"/>
    <property type="match status" value="1"/>
</dbReference>